<dbReference type="EMBL" id="JPOX01000014">
    <property type="protein sequence ID" value="KFX47783.1"/>
    <property type="molecule type" value="Genomic_DNA"/>
</dbReference>
<dbReference type="eggNOG" id="KOG4169">
    <property type="taxonomic scope" value="Eukaryota"/>
</dbReference>
<dbReference type="HOGENOM" id="CLU_010194_13_2_1"/>
<reference evidence="3" key="1">
    <citation type="journal article" date="2014" name="PLoS Genet.">
        <title>Signature Gene Expression Reveals Novel Clues to the Molecular Mechanisms of Dimorphic Transition in Penicillium marneffei.</title>
        <authorList>
            <person name="Yang E."/>
            <person name="Wang G."/>
            <person name="Cai J."/>
            <person name="Woo P.C."/>
            <person name="Lau S.K."/>
            <person name="Yuen K.-Y."/>
            <person name="Chow W.-N."/>
            <person name="Lin X."/>
        </authorList>
    </citation>
    <scope>NUCLEOTIDE SEQUENCE [LARGE SCALE GENOMIC DNA]</scope>
    <source>
        <strain evidence="3">PM1</strain>
    </source>
</reference>
<dbReference type="GO" id="GO:0016616">
    <property type="term" value="F:oxidoreductase activity, acting on the CH-OH group of donors, NAD or NADP as acceptor"/>
    <property type="evidence" value="ECO:0007669"/>
    <property type="project" value="TreeGrafter"/>
</dbReference>
<accession>A0A093XRA5</accession>
<gene>
    <name evidence="3" type="ORF">GQ26_0141820</name>
</gene>
<keyword evidence="2" id="KW-0560">Oxidoreductase</keyword>
<dbReference type="PANTHER" id="PTHR44229">
    <property type="entry name" value="15-HYDROXYPROSTAGLANDIN DEHYDROGENASE [NAD(+)]"/>
    <property type="match status" value="1"/>
</dbReference>
<comment type="caution">
    <text evidence="3">The sequence shown here is derived from an EMBL/GenBank/DDBJ whole genome shotgun (WGS) entry which is preliminary data.</text>
</comment>
<dbReference type="PANTHER" id="PTHR44229:SF4">
    <property type="entry name" value="15-HYDROXYPROSTAGLANDIN DEHYDROGENASE [NAD(+)]"/>
    <property type="match status" value="1"/>
</dbReference>
<proteinExistence type="inferred from homology"/>
<evidence type="ECO:0000256" key="2">
    <source>
        <dbReference type="ARBA" id="ARBA00023002"/>
    </source>
</evidence>
<dbReference type="AlphaFoldDB" id="A0A093XRA5"/>
<dbReference type="Pfam" id="PF00106">
    <property type="entry name" value="adh_short"/>
    <property type="match status" value="1"/>
</dbReference>
<evidence type="ECO:0000256" key="1">
    <source>
        <dbReference type="ARBA" id="ARBA00006484"/>
    </source>
</evidence>
<sequence length="286" mass="31526">MTVGDFPLENKIVVVTGGGSGIGFNFSEIAFSKGNRVIIADLRLTPAAEKFVKENEATKRVIFVECDVSKWKDLENLVTVSLREFEDVPDAYVAAAGLFETSKYSFFEDNEEDHYHLMDVNASHPIKLTRIGMKASVPRNKKMVICIVASMAGLYPLYPSPVYNASKHAVVGFIKCMKPADVEENVKIVGVCPGLVATPLWTEDLKPIWSYDQSQALTGLEVAEAVTELIEEGKYEGGTVMTYTPYAGKAIEQFVDIEALFAPLKEASYAPVRKVLKEEREGGVKN</sequence>
<dbReference type="InterPro" id="IPR036291">
    <property type="entry name" value="NAD(P)-bd_dom_sf"/>
</dbReference>
<dbReference type="InterPro" id="IPR002347">
    <property type="entry name" value="SDR_fam"/>
</dbReference>
<name>A0A093XRA5_TALMA</name>
<dbReference type="GO" id="GO:0005737">
    <property type="term" value="C:cytoplasm"/>
    <property type="evidence" value="ECO:0007669"/>
    <property type="project" value="TreeGrafter"/>
</dbReference>
<organism evidence="3">
    <name type="scientific">Talaromyces marneffei PM1</name>
    <dbReference type="NCBI Taxonomy" id="1077442"/>
    <lineage>
        <taxon>Eukaryota</taxon>
        <taxon>Fungi</taxon>
        <taxon>Dikarya</taxon>
        <taxon>Ascomycota</taxon>
        <taxon>Pezizomycotina</taxon>
        <taxon>Eurotiomycetes</taxon>
        <taxon>Eurotiomycetidae</taxon>
        <taxon>Eurotiales</taxon>
        <taxon>Trichocomaceae</taxon>
        <taxon>Talaromyces</taxon>
        <taxon>Talaromyces sect. Talaromyces</taxon>
    </lineage>
</organism>
<dbReference type="SUPFAM" id="SSF51735">
    <property type="entry name" value="NAD(P)-binding Rossmann-fold domains"/>
    <property type="match status" value="1"/>
</dbReference>
<comment type="similarity">
    <text evidence="1">Belongs to the short-chain dehydrogenases/reductases (SDR) family.</text>
</comment>
<protein>
    <submittedName>
        <fullName evidence="3">15-hydroxyprostaglandin dehydrogenase [NAD(+)]</fullName>
    </submittedName>
</protein>
<evidence type="ECO:0000313" key="3">
    <source>
        <dbReference type="EMBL" id="KFX47783.1"/>
    </source>
</evidence>
<dbReference type="PRINTS" id="PR00081">
    <property type="entry name" value="GDHRDH"/>
</dbReference>
<dbReference type="Gene3D" id="3.40.50.720">
    <property type="entry name" value="NAD(P)-binding Rossmann-like Domain"/>
    <property type="match status" value="1"/>
</dbReference>